<evidence type="ECO:0000313" key="1">
    <source>
        <dbReference type="EMBL" id="MDF8265187.1"/>
    </source>
</evidence>
<comment type="caution">
    <text evidence="1">The sequence shown here is derived from an EMBL/GenBank/DDBJ whole genome shotgun (WGS) entry which is preliminary data.</text>
</comment>
<proteinExistence type="predicted"/>
<dbReference type="EMBL" id="JAROAV010000032">
    <property type="protein sequence ID" value="MDF8265187.1"/>
    <property type="molecule type" value="Genomic_DNA"/>
</dbReference>
<gene>
    <name evidence="1" type="ORF">P4R38_13100</name>
</gene>
<keyword evidence="2" id="KW-1185">Reference proteome</keyword>
<reference evidence="1 2" key="1">
    <citation type="submission" date="2023-03" db="EMBL/GenBank/DDBJ databases">
        <title>YIM 133296 draft genome.</title>
        <authorList>
            <person name="Xiong L."/>
        </authorList>
    </citation>
    <scope>NUCLEOTIDE SEQUENCE [LARGE SCALE GENOMIC DNA]</scope>
    <source>
        <strain evidence="1 2">YIM 133296</strain>
    </source>
</reference>
<organism evidence="1 2">
    <name type="scientific">Luteipulveratus flavus</name>
    <dbReference type="NCBI Taxonomy" id="3031728"/>
    <lineage>
        <taxon>Bacteria</taxon>
        <taxon>Bacillati</taxon>
        <taxon>Actinomycetota</taxon>
        <taxon>Actinomycetes</taxon>
        <taxon>Micrococcales</taxon>
        <taxon>Dermacoccaceae</taxon>
        <taxon>Luteipulveratus</taxon>
    </lineage>
</organism>
<protein>
    <submittedName>
        <fullName evidence="1">Uncharacterized protein</fullName>
    </submittedName>
</protein>
<name>A0ABT6CA05_9MICO</name>
<dbReference type="RefSeq" id="WP_277192512.1">
    <property type="nucleotide sequence ID" value="NZ_JAROAV010000032.1"/>
</dbReference>
<evidence type="ECO:0000313" key="2">
    <source>
        <dbReference type="Proteomes" id="UP001528912"/>
    </source>
</evidence>
<dbReference type="Proteomes" id="UP001528912">
    <property type="component" value="Unassembled WGS sequence"/>
</dbReference>
<accession>A0ABT6CA05</accession>
<sequence>MIDVETLVTRDGVAFSAIDEPFDYGSEWLYVNGAIRLIADGTTLLDESLWDEVGQLWSTIGDSLDGLESSKQTFMELPGQPVDVVFERDGADVVIRVLVDPIREARVDLMELYRALGQAGTMFWARMKTAFPRDEARFDEEIERLGRYAGGW</sequence>